<dbReference type="AlphaFoldDB" id="A0A1W0X0S4"/>
<keyword evidence="4" id="KW-1185">Reference proteome</keyword>
<organism evidence="3 4">
    <name type="scientific">Hypsibius exemplaris</name>
    <name type="common">Freshwater tardigrade</name>
    <dbReference type="NCBI Taxonomy" id="2072580"/>
    <lineage>
        <taxon>Eukaryota</taxon>
        <taxon>Metazoa</taxon>
        <taxon>Ecdysozoa</taxon>
        <taxon>Tardigrada</taxon>
        <taxon>Eutardigrada</taxon>
        <taxon>Parachela</taxon>
        <taxon>Hypsibioidea</taxon>
        <taxon>Hypsibiidae</taxon>
        <taxon>Hypsibius</taxon>
    </lineage>
</organism>
<accession>A0A1W0X0S4</accession>
<proteinExistence type="predicted"/>
<name>A0A1W0X0S4_HYPEX</name>
<protein>
    <submittedName>
        <fullName evidence="3">Uncharacterized protein</fullName>
    </submittedName>
</protein>
<sequence>MPHNDRIVMLTNAAEACLERRPHRHRPQRPAEKALEPHQPTKPPTVEATTGKRRPVYVPQSIFQVLCGMLFTLLKECYRFLASQGRALTVPLVVLLMAALSIHFLVHHYQTYLQKESRLRPDTSRFAHLVNRFGLSACSILLAYLTVRQVLQMQGANRARKEQLRPIQKK</sequence>
<evidence type="ECO:0000313" key="4">
    <source>
        <dbReference type="Proteomes" id="UP000192578"/>
    </source>
</evidence>
<gene>
    <name evidence="3" type="ORF">BV898_05114</name>
</gene>
<keyword evidence="2" id="KW-0472">Membrane</keyword>
<comment type="caution">
    <text evidence="3">The sequence shown here is derived from an EMBL/GenBank/DDBJ whole genome shotgun (WGS) entry which is preliminary data.</text>
</comment>
<feature type="transmembrane region" description="Helical" evidence="2">
    <location>
        <begin position="126"/>
        <end position="147"/>
    </location>
</feature>
<evidence type="ECO:0000256" key="2">
    <source>
        <dbReference type="SAM" id="Phobius"/>
    </source>
</evidence>
<dbReference type="Proteomes" id="UP000192578">
    <property type="component" value="Unassembled WGS sequence"/>
</dbReference>
<dbReference type="EMBL" id="MTYJ01000026">
    <property type="protein sequence ID" value="OQV21041.1"/>
    <property type="molecule type" value="Genomic_DNA"/>
</dbReference>
<feature type="region of interest" description="Disordered" evidence="1">
    <location>
        <begin position="19"/>
        <end position="50"/>
    </location>
</feature>
<evidence type="ECO:0000256" key="1">
    <source>
        <dbReference type="SAM" id="MobiDB-lite"/>
    </source>
</evidence>
<evidence type="ECO:0000313" key="3">
    <source>
        <dbReference type="EMBL" id="OQV21041.1"/>
    </source>
</evidence>
<feature type="transmembrane region" description="Helical" evidence="2">
    <location>
        <begin position="86"/>
        <end position="106"/>
    </location>
</feature>
<keyword evidence="2" id="KW-0812">Transmembrane</keyword>
<keyword evidence="2" id="KW-1133">Transmembrane helix</keyword>
<reference evidence="4" key="1">
    <citation type="submission" date="2017-01" db="EMBL/GenBank/DDBJ databases">
        <title>Comparative genomics of anhydrobiosis in the tardigrade Hypsibius dujardini.</title>
        <authorList>
            <person name="Yoshida Y."/>
            <person name="Koutsovoulos G."/>
            <person name="Laetsch D."/>
            <person name="Stevens L."/>
            <person name="Kumar S."/>
            <person name="Horikawa D."/>
            <person name="Ishino K."/>
            <person name="Komine S."/>
            <person name="Tomita M."/>
            <person name="Blaxter M."/>
            <person name="Arakawa K."/>
        </authorList>
    </citation>
    <scope>NUCLEOTIDE SEQUENCE [LARGE SCALE GENOMIC DNA]</scope>
    <source>
        <strain evidence="4">Z151</strain>
    </source>
</reference>